<reference evidence="1" key="1">
    <citation type="journal article" date="2021" name="Nat. Commun.">
        <title>Genetic determinants of endophytism in the Arabidopsis root mycobiome.</title>
        <authorList>
            <person name="Mesny F."/>
            <person name="Miyauchi S."/>
            <person name="Thiergart T."/>
            <person name="Pickel B."/>
            <person name="Atanasova L."/>
            <person name="Karlsson M."/>
            <person name="Huettel B."/>
            <person name="Barry K.W."/>
            <person name="Haridas S."/>
            <person name="Chen C."/>
            <person name="Bauer D."/>
            <person name="Andreopoulos W."/>
            <person name="Pangilinan J."/>
            <person name="LaButti K."/>
            <person name="Riley R."/>
            <person name="Lipzen A."/>
            <person name="Clum A."/>
            <person name="Drula E."/>
            <person name="Henrissat B."/>
            <person name="Kohler A."/>
            <person name="Grigoriev I.V."/>
            <person name="Martin F.M."/>
            <person name="Hacquard S."/>
        </authorList>
    </citation>
    <scope>NUCLEOTIDE SEQUENCE</scope>
    <source>
        <strain evidence="1">MPI-SDFR-AT-0068</strain>
    </source>
</reference>
<gene>
    <name evidence="1" type="ORF">BKA59DRAFT_459757</name>
</gene>
<proteinExistence type="predicted"/>
<organism evidence="1 2">
    <name type="scientific">Fusarium tricinctum</name>
    <dbReference type="NCBI Taxonomy" id="61284"/>
    <lineage>
        <taxon>Eukaryota</taxon>
        <taxon>Fungi</taxon>
        <taxon>Dikarya</taxon>
        <taxon>Ascomycota</taxon>
        <taxon>Pezizomycotina</taxon>
        <taxon>Sordariomycetes</taxon>
        <taxon>Hypocreomycetidae</taxon>
        <taxon>Hypocreales</taxon>
        <taxon>Nectriaceae</taxon>
        <taxon>Fusarium</taxon>
        <taxon>Fusarium tricinctum species complex</taxon>
    </lineage>
</organism>
<comment type="caution">
    <text evidence="1">The sequence shown here is derived from an EMBL/GenBank/DDBJ whole genome shotgun (WGS) entry which is preliminary data.</text>
</comment>
<dbReference type="AlphaFoldDB" id="A0A8K0W7W5"/>
<evidence type="ECO:0000313" key="2">
    <source>
        <dbReference type="Proteomes" id="UP000813427"/>
    </source>
</evidence>
<name>A0A8K0W7W5_9HYPO</name>
<protein>
    <submittedName>
        <fullName evidence="1">Uncharacterized protein</fullName>
    </submittedName>
</protein>
<sequence length="372" mass="41515">MTWEFKFINLDKGEHTLEGDPQHMENVVVTADNLVSLLRKPEWVEFKINPANMHFSKEKNRENCKLISLPQEMVDQICKNLVDDGNGAAVICLALSNSYFFRLLGRDLQKMLAGNAGKWAGDRVVFASDLARGIAEDIGTPEEEAEWWANRYTSLAELKTTEIKTAVEKKVRLPKTAPEIFAIPGEFVDGAKAVMNMKRDHKSIALLDNLLLMLQQPLDVPYQQKPPILRNLVTKQYVRADGCVGLGSREASLGEALMAFTCFVGDHSWKPNTLRWIGHSFDISPAKSIEGEEGWVDVTRAATDGIKYNDISLAVWRQSLDRFLLVARPTAFAARMKALDDERAAEEAARRAALGEVIDDSSSGSILLIQQN</sequence>
<accession>A0A8K0W7W5</accession>
<dbReference type="OrthoDB" id="2588098at2759"/>
<keyword evidence="2" id="KW-1185">Reference proteome</keyword>
<dbReference type="EMBL" id="JAGPXF010000007">
    <property type="protein sequence ID" value="KAH7236215.1"/>
    <property type="molecule type" value="Genomic_DNA"/>
</dbReference>
<evidence type="ECO:0000313" key="1">
    <source>
        <dbReference type="EMBL" id="KAH7236215.1"/>
    </source>
</evidence>
<dbReference type="Proteomes" id="UP000813427">
    <property type="component" value="Unassembled WGS sequence"/>
</dbReference>